<dbReference type="PIRSF" id="PIRSF005719">
    <property type="entry name" value="SMC"/>
    <property type="match status" value="1"/>
</dbReference>
<dbReference type="InterPro" id="IPR036277">
    <property type="entry name" value="SMC_hinge_sf"/>
</dbReference>
<dbReference type="EMBL" id="JBANQN010000006">
    <property type="protein sequence ID" value="KAK6787942.1"/>
    <property type="molecule type" value="Genomic_DNA"/>
</dbReference>
<feature type="coiled-coil region" evidence="10">
    <location>
        <begin position="758"/>
        <end position="806"/>
    </location>
</feature>
<dbReference type="GO" id="GO:0016887">
    <property type="term" value="F:ATP hydrolysis activity"/>
    <property type="evidence" value="ECO:0007669"/>
    <property type="project" value="InterPro"/>
</dbReference>
<evidence type="ECO:0000256" key="5">
    <source>
        <dbReference type="ARBA" id="ARBA00023054"/>
    </source>
</evidence>
<dbReference type="Proteomes" id="UP001371456">
    <property type="component" value="Unassembled WGS sequence"/>
</dbReference>
<feature type="coiled-coil region" evidence="10">
    <location>
        <begin position="913"/>
        <end position="986"/>
    </location>
</feature>
<feature type="domain" description="SMC hinge" evidence="11">
    <location>
        <begin position="518"/>
        <end position="655"/>
    </location>
</feature>
<dbReference type="InterPro" id="IPR024704">
    <property type="entry name" value="SMC"/>
</dbReference>
<comment type="subcellular location">
    <subcellularLocation>
        <location evidence="1 9">Nucleus</location>
    </subcellularLocation>
</comment>
<protein>
    <recommendedName>
        <fullName evidence="9">Structural maintenance of chromosomes protein</fullName>
    </recommendedName>
</protein>
<evidence type="ECO:0000256" key="10">
    <source>
        <dbReference type="SAM" id="Coils"/>
    </source>
</evidence>
<evidence type="ECO:0000313" key="13">
    <source>
        <dbReference type="Proteomes" id="UP001371456"/>
    </source>
</evidence>
<evidence type="ECO:0000313" key="12">
    <source>
        <dbReference type="EMBL" id="KAK6787942.1"/>
    </source>
</evidence>
<evidence type="ECO:0000256" key="8">
    <source>
        <dbReference type="ARBA" id="ARBA00023306"/>
    </source>
</evidence>
<comment type="similarity">
    <text evidence="2">Belongs to the SMC family. SMC3 subfamily.</text>
</comment>
<dbReference type="GO" id="GO:0051276">
    <property type="term" value="P:chromosome organization"/>
    <property type="evidence" value="ECO:0007669"/>
    <property type="project" value="InterPro"/>
</dbReference>
<dbReference type="Gene3D" id="3.40.50.300">
    <property type="entry name" value="P-loop containing nucleotide triphosphate hydrolases"/>
    <property type="match status" value="2"/>
</dbReference>
<keyword evidence="6 9" id="KW-0539">Nucleus</keyword>
<keyword evidence="13" id="KW-1185">Reference proteome</keyword>
<accession>A0AAN8TMS8</accession>
<dbReference type="GO" id="GO:0005694">
    <property type="term" value="C:chromosome"/>
    <property type="evidence" value="ECO:0007669"/>
    <property type="project" value="InterPro"/>
</dbReference>
<evidence type="ECO:0000256" key="4">
    <source>
        <dbReference type="ARBA" id="ARBA00022776"/>
    </source>
</evidence>
<dbReference type="GO" id="GO:0051301">
    <property type="term" value="P:cell division"/>
    <property type="evidence" value="ECO:0007669"/>
    <property type="project" value="UniProtKB-KW"/>
</dbReference>
<dbReference type="SUPFAM" id="SSF75553">
    <property type="entry name" value="Smc hinge domain"/>
    <property type="match status" value="1"/>
</dbReference>
<dbReference type="PANTHER" id="PTHR43977">
    <property type="entry name" value="STRUCTURAL MAINTENANCE OF CHROMOSOMES PROTEIN 3"/>
    <property type="match status" value="1"/>
</dbReference>
<proteinExistence type="inferred from homology"/>
<dbReference type="Gene3D" id="1.20.1060.20">
    <property type="match status" value="2"/>
</dbReference>
<reference evidence="12 13" key="1">
    <citation type="submission" date="2024-02" db="EMBL/GenBank/DDBJ databases">
        <title>de novo genome assembly of Solanum bulbocastanum strain 11H21.</title>
        <authorList>
            <person name="Hosaka A.J."/>
        </authorList>
    </citation>
    <scope>NUCLEOTIDE SEQUENCE [LARGE SCALE GENOMIC DNA]</scope>
    <source>
        <tissue evidence="12">Young leaves</tissue>
    </source>
</reference>
<dbReference type="InterPro" id="IPR027417">
    <property type="entry name" value="P-loop_NTPase"/>
</dbReference>
<dbReference type="FunFam" id="3.40.50.300:FF:000424">
    <property type="entry name" value="Structural maintenance of chromosomes 3"/>
    <property type="match status" value="1"/>
</dbReference>
<organism evidence="12 13">
    <name type="scientific">Solanum bulbocastanum</name>
    <name type="common">Wild potato</name>
    <dbReference type="NCBI Taxonomy" id="147425"/>
    <lineage>
        <taxon>Eukaryota</taxon>
        <taxon>Viridiplantae</taxon>
        <taxon>Streptophyta</taxon>
        <taxon>Embryophyta</taxon>
        <taxon>Tracheophyta</taxon>
        <taxon>Spermatophyta</taxon>
        <taxon>Magnoliopsida</taxon>
        <taxon>eudicotyledons</taxon>
        <taxon>Gunneridae</taxon>
        <taxon>Pentapetalae</taxon>
        <taxon>asterids</taxon>
        <taxon>lamiids</taxon>
        <taxon>Solanales</taxon>
        <taxon>Solanaceae</taxon>
        <taxon>Solanoideae</taxon>
        <taxon>Solaneae</taxon>
        <taxon>Solanum</taxon>
    </lineage>
</organism>
<dbReference type="Gene3D" id="3.30.70.1620">
    <property type="match status" value="1"/>
</dbReference>
<dbReference type="GO" id="GO:0005634">
    <property type="term" value="C:nucleus"/>
    <property type="evidence" value="ECO:0007669"/>
    <property type="project" value="UniProtKB-SubCell"/>
</dbReference>
<keyword evidence="5 10" id="KW-0175">Coiled coil</keyword>
<sequence>MYIKQVIIEGYKSYREQVATEDFSPKVNCVGNVTFTVVGANGSGKSNFFHAIRFVVSDLFHNLRSEERQALLHEGAGHQVLSAFVEIVFDNSDNRMPVDKEEVRLRRTIGLKKDEYFLDGKHITKTEVQNLLESAGFSRSNPYYVVQQGKIASLTLMKDSERLDLLKEIGGTRVYEERRNKRKQIIQVVQYLDERLNELEQEKEELKKYQQLDKQRKSLEYTIFDKELHDARQKLNEVEEARNKVAENSTKMYESVLEAHEKSKELEKLSKDLTKEIQILSKEKEAVEKQRTEAIRKRAKLDLDYKDLQEKMSTNIKAKDDAQKQLMILEREVQETKNALNDIKPLHEKQVKEEEDITRGIMDREKRLSILYQKQGRATQFASKAARDKWLQKEIDEYERVLSSTLIQEKKLQDEIDRLKKDMRDQDDIIKVRKVEVDKKETFISGYRNAYNQYKVDRDKLHDERKSLWTQETELTTEIERLKAEVVKAEKSLDHATPGDIRRGLNSVRRICNEYGISGVFGPIFELLECEDKFFTAVEVTAGNSLPSYNTALYLFGAYTYTTRSLCLCSLFHVVVDNDETSTKIIRHLNAQKGGRVTFIPLNRVKKPHVNYPQGSDVIPLLKKLRFSDSYCRAFEQVFARTVICRNLDVATRVARTDGLDCITLEGDQVSKKGGMTGGFYDHRRSKLRFMSTIKQNIVSINLKERELEEVRYKLQDILTGFLYILTLSSTLFTLLFPQIDQKINELVAEQQKNDAGLGHDKSELEQLKQDILNAERQKQSILKALQKKEKLLGNILSQIEQLRASIAMKQDEMGTELVDHLTPEERDSLSHLNPEITALKEKLIACRASRIETETRKEELEMNLSTNLERRKQELMAMNSSVDVDMLQAEVESKYQELKDADSLVDHVTRELTRVSRNIDERNKRLKQIKQEKDNLKANILYSISSSHDLFSFVLIHKFFLQALEDKYQNTLQDEARELEQMLSKRNTYLAKQEEYSKKIRELGPLSSDAFETYKRRNVKELYKMLHKCNEQLQQFSHVNKKALDQYVNFTEQREELQRRQAELDAGDEKIKELISVLDMRKDESIERTFKGVAKHFREVFSQLVQGGHGFLVMMKKKDGEEDDNDPDDDEPRADAEGRVEKYIGVKVKACISYHFISAVSFTGQGETQSMKQLSGGQKTVVALALIFAIQRCDPAPFYLFDEIDAALDPQYRTAVGNMVRDLADRGSTQFITTTFRPELVKVADKIYSVSHKNRVSKVTVVSREGALDFIEQDQSHN</sequence>
<dbReference type="FunFam" id="3.40.50.300:FF:000370">
    <property type="entry name" value="Structural maintenance of chromosomes 3"/>
    <property type="match status" value="1"/>
</dbReference>
<keyword evidence="4" id="KW-0498">Mitosis</keyword>
<dbReference type="InterPro" id="IPR041741">
    <property type="entry name" value="SMC3_ABC_euk"/>
</dbReference>
<feature type="coiled-coil region" evidence="10">
    <location>
        <begin position="395"/>
        <end position="429"/>
    </location>
</feature>
<evidence type="ECO:0000256" key="1">
    <source>
        <dbReference type="ARBA" id="ARBA00004123"/>
    </source>
</evidence>
<dbReference type="AlphaFoldDB" id="A0AAN8TMS8"/>
<dbReference type="Pfam" id="PF06470">
    <property type="entry name" value="SMC_hinge"/>
    <property type="match status" value="1"/>
</dbReference>
<keyword evidence="8" id="KW-0131">Cell cycle</keyword>
<evidence type="ECO:0000256" key="9">
    <source>
        <dbReference type="PIRNR" id="PIRNR005719"/>
    </source>
</evidence>
<evidence type="ECO:0000259" key="11">
    <source>
        <dbReference type="SMART" id="SM00968"/>
    </source>
</evidence>
<dbReference type="GO" id="GO:0051321">
    <property type="term" value="P:meiotic cell cycle"/>
    <property type="evidence" value="ECO:0007669"/>
    <property type="project" value="UniProtKB-KW"/>
</dbReference>
<name>A0AAN8TMS8_SOLBU</name>
<evidence type="ECO:0000256" key="7">
    <source>
        <dbReference type="ARBA" id="ARBA00023254"/>
    </source>
</evidence>
<dbReference type="GO" id="GO:0005524">
    <property type="term" value="F:ATP binding"/>
    <property type="evidence" value="ECO:0007669"/>
    <property type="project" value="InterPro"/>
</dbReference>
<evidence type="ECO:0000256" key="6">
    <source>
        <dbReference type="ARBA" id="ARBA00023242"/>
    </source>
</evidence>
<dbReference type="Pfam" id="PF02463">
    <property type="entry name" value="SMC_N"/>
    <property type="match status" value="1"/>
</dbReference>
<dbReference type="InterPro" id="IPR003395">
    <property type="entry name" value="RecF/RecN/SMC_N"/>
</dbReference>
<evidence type="ECO:0000256" key="3">
    <source>
        <dbReference type="ARBA" id="ARBA00022618"/>
    </source>
</evidence>
<dbReference type="CDD" id="cd03272">
    <property type="entry name" value="ABC_SMC3_euk"/>
    <property type="match status" value="1"/>
</dbReference>
<keyword evidence="3" id="KW-0132">Cell division</keyword>
<dbReference type="SUPFAM" id="SSF52540">
    <property type="entry name" value="P-loop containing nucleoside triphosphate hydrolases"/>
    <property type="match status" value="1"/>
</dbReference>
<evidence type="ECO:0000256" key="2">
    <source>
        <dbReference type="ARBA" id="ARBA00005917"/>
    </source>
</evidence>
<gene>
    <name evidence="12" type="ORF">RDI58_016467</name>
</gene>
<keyword evidence="7" id="KW-0469">Meiosis</keyword>
<feature type="coiled-coil region" evidence="10">
    <location>
        <begin position="182"/>
        <end position="339"/>
    </location>
</feature>
<dbReference type="InterPro" id="IPR010935">
    <property type="entry name" value="SMC_hinge"/>
</dbReference>
<dbReference type="SMART" id="SM00968">
    <property type="entry name" value="SMC_hinge"/>
    <property type="match status" value="1"/>
</dbReference>
<comment type="caution">
    <text evidence="12">The sequence shown here is derived from an EMBL/GenBank/DDBJ whole genome shotgun (WGS) entry which is preliminary data.</text>
</comment>